<evidence type="ECO:0000259" key="9">
    <source>
        <dbReference type="Pfam" id="PF02879"/>
    </source>
</evidence>
<dbReference type="GO" id="GO:0006166">
    <property type="term" value="P:purine ribonucleoside salvage"/>
    <property type="evidence" value="ECO:0007669"/>
    <property type="project" value="TreeGrafter"/>
</dbReference>
<keyword evidence="7" id="KW-0732">Signal</keyword>
<feature type="domain" description="Alpha-D-phosphohexomutase alpha/beta/alpha" evidence="9">
    <location>
        <begin position="250"/>
        <end position="335"/>
    </location>
</feature>
<dbReference type="InterPro" id="IPR016066">
    <property type="entry name" value="A-D-PHexomutase_CS"/>
</dbReference>
<name>A0A5J4Z9B5_PORPP</name>
<dbReference type="PANTHER" id="PTHR45745:SF1">
    <property type="entry name" value="PHOSPHOGLUCOMUTASE 2B-RELATED"/>
    <property type="match status" value="1"/>
</dbReference>
<keyword evidence="12" id="KW-1185">Reference proteome</keyword>
<dbReference type="SUPFAM" id="SSF53738">
    <property type="entry name" value="Phosphoglucomutase, first 3 domains"/>
    <property type="match status" value="3"/>
</dbReference>
<comment type="cofactor">
    <cofactor evidence="1">
        <name>Mg(2+)</name>
        <dbReference type="ChEBI" id="CHEBI:18420"/>
    </cofactor>
</comment>
<organism evidence="11 12">
    <name type="scientific">Porphyridium purpureum</name>
    <name type="common">Red alga</name>
    <name type="synonym">Porphyridium cruentum</name>
    <dbReference type="NCBI Taxonomy" id="35688"/>
    <lineage>
        <taxon>Eukaryota</taxon>
        <taxon>Rhodophyta</taxon>
        <taxon>Bangiophyceae</taxon>
        <taxon>Porphyridiales</taxon>
        <taxon>Porphyridiaceae</taxon>
        <taxon>Porphyridium</taxon>
    </lineage>
</organism>
<dbReference type="Pfam" id="PF02880">
    <property type="entry name" value="PGM_PMM_III"/>
    <property type="match status" value="1"/>
</dbReference>
<keyword evidence="3" id="KW-0597">Phosphoprotein</keyword>
<dbReference type="GO" id="GO:0008973">
    <property type="term" value="F:phosphopentomutase activity"/>
    <property type="evidence" value="ECO:0007669"/>
    <property type="project" value="TreeGrafter"/>
</dbReference>
<accession>A0A5J4Z9B5</accession>
<proteinExistence type="inferred from homology"/>
<dbReference type="SUPFAM" id="SSF55957">
    <property type="entry name" value="Phosphoglucomutase, C-terminal domain"/>
    <property type="match status" value="1"/>
</dbReference>
<evidence type="ECO:0000259" key="8">
    <source>
        <dbReference type="Pfam" id="PF02878"/>
    </source>
</evidence>
<sequence length="618" mass="68491">MALATSTMLTLLEQFLALDRGEWSATEARQWSSELRDTDKPPHADRMAEISNRLTQRLAFGTAGLRAKMGCGYDRMNHVTVFQTTQGVLSFLYHLYGVEKVKQRGIAVGYDSRHHSTEFAATVSTVLLEDGVRVHLHSRFVATPLLAMTVLAKECVAGIMITASHNPATDNGYKLYLENGCQINSPHDTAIEDAISANLHPWRDYVPKSIENLLSDSLVSSPTEEVMQLYVRVMVESLRFRPQQDNAVAPRVVYTAFHGVGEYFVRTLCSSFGFPALVPVVEQVEPNPDFPTVKFPNPEEGKGALQLAIQTADRHGCRYIFANDPDADRFSVAERVGTPDGVGNWYVFNGNEMAALFAAWLWSKRPVGLENDTFCMVRSTVSSKALAEMARVEGFQCIETLTGFKWIAAKVLECKRSGLVPLFAYEEAIGFMCSTAVHDKDGISALAVMYELIGELDKRSSTLLAYLRKFYDSYGYHISRNHYLLCKDPSQVTRIMTELRKRGFPSTFGDASVISVRDLTRGTDTMEPDGQAKLPSNASSQFVTFRIALPLENGDSLVPGDSNVEISLRASGTEPKLKYYSEIRCNRSQTEHAAARLEALVDLVIQTCLDPIGNGLIG</sequence>
<evidence type="ECO:0000259" key="10">
    <source>
        <dbReference type="Pfam" id="PF02880"/>
    </source>
</evidence>
<evidence type="ECO:0000256" key="7">
    <source>
        <dbReference type="SAM" id="SignalP"/>
    </source>
</evidence>
<keyword evidence="5" id="KW-0460">Magnesium</keyword>
<feature type="chain" id="PRO_5023921282" evidence="7">
    <location>
        <begin position="18"/>
        <end position="618"/>
    </location>
</feature>
<dbReference type="AlphaFoldDB" id="A0A5J4Z9B5"/>
<dbReference type="Gene3D" id="3.40.120.10">
    <property type="entry name" value="Alpha-D-Glucose-1,6-Bisphosphate, subunit A, domain 3"/>
    <property type="match status" value="3"/>
</dbReference>
<evidence type="ECO:0000256" key="6">
    <source>
        <dbReference type="ARBA" id="ARBA00023235"/>
    </source>
</evidence>
<dbReference type="OrthoDB" id="8300170at2759"/>
<keyword evidence="6" id="KW-0413">Isomerase</keyword>
<reference evidence="12" key="1">
    <citation type="journal article" date="2019" name="Nat. Commun.">
        <title>Expansion of phycobilisome linker gene families in mesophilic red algae.</title>
        <authorList>
            <person name="Lee J."/>
            <person name="Kim D."/>
            <person name="Bhattacharya D."/>
            <person name="Yoon H.S."/>
        </authorList>
    </citation>
    <scope>NUCLEOTIDE SEQUENCE [LARGE SCALE GENOMIC DNA]</scope>
    <source>
        <strain evidence="12">CCMP 1328</strain>
    </source>
</reference>
<dbReference type="CDD" id="cd05799">
    <property type="entry name" value="PGM2"/>
    <property type="match status" value="1"/>
</dbReference>
<comment type="similarity">
    <text evidence="2">Belongs to the phosphohexose mutase family.</text>
</comment>
<dbReference type="InterPro" id="IPR005845">
    <property type="entry name" value="A-D-PHexomutase_a/b/a-II"/>
</dbReference>
<dbReference type="OMA" id="GYCVDPE"/>
<feature type="domain" description="Alpha-D-phosphohexomutase alpha/beta/alpha" evidence="10">
    <location>
        <begin position="349"/>
        <end position="465"/>
    </location>
</feature>
<evidence type="ECO:0000256" key="5">
    <source>
        <dbReference type="ARBA" id="ARBA00022842"/>
    </source>
</evidence>
<dbReference type="Pfam" id="PF02878">
    <property type="entry name" value="PGM_PMM_I"/>
    <property type="match status" value="1"/>
</dbReference>
<evidence type="ECO:0000256" key="1">
    <source>
        <dbReference type="ARBA" id="ARBA00001946"/>
    </source>
</evidence>
<dbReference type="GO" id="GO:0005975">
    <property type="term" value="P:carbohydrate metabolic process"/>
    <property type="evidence" value="ECO:0007669"/>
    <property type="project" value="InterPro"/>
</dbReference>
<dbReference type="EMBL" id="VRMN01000001">
    <property type="protein sequence ID" value="KAA8499584.1"/>
    <property type="molecule type" value="Genomic_DNA"/>
</dbReference>
<keyword evidence="4" id="KW-0479">Metal-binding</keyword>
<dbReference type="PANTHER" id="PTHR45745">
    <property type="entry name" value="PHOSPHOMANNOMUTASE 45A"/>
    <property type="match status" value="1"/>
</dbReference>
<dbReference type="InterPro" id="IPR005844">
    <property type="entry name" value="A-D-PHexomutase_a/b/a-I"/>
</dbReference>
<gene>
    <name evidence="11" type="ORF">FVE85_7169</name>
</gene>
<evidence type="ECO:0000313" key="11">
    <source>
        <dbReference type="EMBL" id="KAA8499584.1"/>
    </source>
</evidence>
<comment type="caution">
    <text evidence="11">The sequence shown here is derived from an EMBL/GenBank/DDBJ whole genome shotgun (WGS) entry which is preliminary data.</text>
</comment>
<dbReference type="InterPro" id="IPR005846">
    <property type="entry name" value="A-D-PHexomutase_a/b/a-III"/>
</dbReference>
<dbReference type="GO" id="GO:0005634">
    <property type="term" value="C:nucleus"/>
    <property type="evidence" value="ECO:0007669"/>
    <property type="project" value="TreeGrafter"/>
</dbReference>
<dbReference type="InterPro" id="IPR016055">
    <property type="entry name" value="A-D-PHexomutase_a/b/a-I/II/III"/>
</dbReference>
<evidence type="ECO:0000256" key="4">
    <source>
        <dbReference type="ARBA" id="ARBA00022723"/>
    </source>
</evidence>
<dbReference type="PROSITE" id="PS00710">
    <property type="entry name" value="PGM_PMM"/>
    <property type="match status" value="1"/>
</dbReference>
<evidence type="ECO:0000313" key="12">
    <source>
        <dbReference type="Proteomes" id="UP000324585"/>
    </source>
</evidence>
<feature type="signal peptide" evidence="7">
    <location>
        <begin position="1"/>
        <end position="17"/>
    </location>
</feature>
<evidence type="ECO:0000256" key="2">
    <source>
        <dbReference type="ARBA" id="ARBA00010231"/>
    </source>
</evidence>
<dbReference type="GO" id="GO:0000287">
    <property type="term" value="F:magnesium ion binding"/>
    <property type="evidence" value="ECO:0007669"/>
    <property type="project" value="InterPro"/>
</dbReference>
<feature type="domain" description="Alpha-D-phosphohexomutase alpha/beta/alpha" evidence="8">
    <location>
        <begin position="58"/>
        <end position="197"/>
    </location>
</feature>
<dbReference type="Pfam" id="PF02879">
    <property type="entry name" value="PGM_PMM_II"/>
    <property type="match status" value="1"/>
</dbReference>
<protein>
    <submittedName>
        <fullName evidence="11">Putative phosphoglucomutase-2</fullName>
    </submittedName>
</protein>
<dbReference type="InterPro" id="IPR036900">
    <property type="entry name" value="A-D-PHexomutase_C_sf"/>
</dbReference>
<dbReference type="Proteomes" id="UP000324585">
    <property type="component" value="Unassembled WGS sequence"/>
</dbReference>
<evidence type="ECO:0000256" key="3">
    <source>
        <dbReference type="ARBA" id="ARBA00022553"/>
    </source>
</evidence>